<name>A0A5J4QY39_9EUKA</name>
<accession>A0A5J4QY39</accession>
<dbReference type="AlphaFoldDB" id="A0A5J4QY39"/>
<feature type="non-terminal residue" evidence="1">
    <location>
        <position position="61"/>
    </location>
</feature>
<protein>
    <recommendedName>
        <fullName evidence="3">Reverse transcriptase/retrotransposon-derived protein RNase H-like domain-containing protein</fullName>
    </recommendedName>
</protein>
<sequence>MVKLNKPLSLKELTPDTVLTTDASEEGWGMTLVKNQSEIWDAGEWQKGWHLTSSNQRELAA</sequence>
<dbReference type="EMBL" id="SNRW01043968">
    <property type="protein sequence ID" value="KAA6326014.1"/>
    <property type="molecule type" value="Genomic_DNA"/>
</dbReference>
<comment type="caution">
    <text evidence="1">The sequence shown here is derived from an EMBL/GenBank/DDBJ whole genome shotgun (WGS) entry which is preliminary data.</text>
</comment>
<organism evidence="1 2">
    <name type="scientific">Streblomastix strix</name>
    <dbReference type="NCBI Taxonomy" id="222440"/>
    <lineage>
        <taxon>Eukaryota</taxon>
        <taxon>Metamonada</taxon>
        <taxon>Preaxostyla</taxon>
        <taxon>Oxymonadida</taxon>
        <taxon>Streblomastigidae</taxon>
        <taxon>Streblomastix</taxon>
    </lineage>
</organism>
<dbReference type="Proteomes" id="UP000324800">
    <property type="component" value="Unassembled WGS sequence"/>
</dbReference>
<gene>
    <name evidence="1" type="ORF">EZS28_054001</name>
</gene>
<reference evidence="1 2" key="1">
    <citation type="submission" date="2019-03" db="EMBL/GenBank/DDBJ databases">
        <title>Single cell metagenomics reveals metabolic interactions within the superorganism composed of flagellate Streblomastix strix and complex community of Bacteroidetes bacteria on its surface.</title>
        <authorList>
            <person name="Treitli S.C."/>
            <person name="Kolisko M."/>
            <person name="Husnik F."/>
            <person name="Keeling P."/>
            <person name="Hampl V."/>
        </authorList>
    </citation>
    <scope>NUCLEOTIDE SEQUENCE [LARGE SCALE GENOMIC DNA]</scope>
    <source>
        <strain evidence="1">ST1C</strain>
    </source>
</reference>
<proteinExistence type="predicted"/>
<evidence type="ECO:0008006" key="3">
    <source>
        <dbReference type="Google" id="ProtNLM"/>
    </source>
</evidence>
<evidence type="ECO:0000313" key="2">
    <source>
        <dbReference type="Proteomes" id="UP000324800"/>
    </source>
</evidence>
<evidence type="ECO:0000313" key="1">
    <source>
        <dbReference type="EMBL" id="KAA6326014.1"/>
    </source>
</evidence>